<dbReference type="GO" id="GO:0016705">
    <property type="term" value="F:oxidoreductase activity, acting on paired donors, with incorporation or reduction of molecular oxygen"/>
    <property type="evidence" value="ECO:0007669"/>
    <property type="project" value="InterPro"/>
</dbReference>
<accession>A0A437GYJ1</accession>
<gene>
    <name evidence="3" type="ORF">EKN06_11060</name>
</gene>
<dbReference type="InterPro" id="IPR017972">
    <property type="entry name" value="Cyt_P450_CS"/>
</dbReference>
<dbReference type="SUPFAM" id="SSF48264">
    <property type="entry name" value="Cytochrome P450"/>
    <property type="match status" value="1"/>
</dbReference>
<keyword evidence="2" id="KW-0479">Metal-binding</keyword>
<dbReference type="CDD" id="cd11035">
    <property type="entry name" value="P450cam-like"/>
    <property type="match status" value="1"/>
</dbReference>
<dbReference type="Gene3D" id="1.10.630.10">
    <property type="entry name" value="Cytochrome P450"/>
    <property type="match status" value="1"/>
</dbReference>
<dbReference type="PRINTS" id="PR00385">
    <property type="entry name" value="P450"/>
</dbReference>
<keyword evidence="2" id="KW-0349">Heme</keyword>
<proteinExistence type="inferred from homology"/>
<dbReference type="Proteomes" id="UP000283003">
    <property type="component" value="Unassembled WGS sequence"/>
</dbReference>
<dbReference type="InterPro" id="IPR002397">
    <property type="entry name" value="Cyt_P450_B"/>
</dbReference>
<evidence type="ECO:0000313" key="4">
    <source>
        <dbReference type="Proteomes" id="UP000283003"/>
    </source>
</evidence>
<dbReference type="PANTHER" id="PTHR46696:SF6">
    <property type="entry name" value="P450, PUTATIVE (EUROFUNG)-RELATED"/>
    <property type="match status" value="1"/>
</dbReference>
<dbReference type="EMBL" id="RXOL01000004">
    <property type="protein sequence ID" value="RVQ66546.1"/>
    <property type="molecule type" value="Genomic_DNA"/>
</dbReference>
<dbReference type="PANTHER" id="PTHR46696">
    <property type="entry name" value="P450, PUTATIVE (EUROFUNG)-RELATED"/>
    <property type="match status" value="1"/>
</dbReference>
<dbReference type="GO" id="GO:0020037">
    <property type="term" value="F:heme binding"/>
    <property type="evidence" value="ECO:0007669"/>
    <property type="project" value="InterPro"/>
</dbReference>
<dbReference type="PROSITE" id="PS00086">
    <property type="entry name" value="CYTOCHROME_P450"/>
    <property type="match status" value="1"/>
</dbReference>
<keyword evidence="2" id="KW-0560">Oxidoreductase</keyword>
<dbReference type="GO" id="GO:0005506">
    <property type="term" value="F:iron ion binding"/>
    <property type="evidence" value="ECO:0007669"/>
    <property type="project" value="InterPro"/>
</dbReference>
<dbReference type="Pfam" id="PF00067">
    <property type="entry name" value="p450"/>
    <property type="match status" value="1"/>
</dbReference>
<dbReference type="RefSeq" id="WP_127612967.1">
    <property type="nucleotide sequence ID" value="NZ_RXOL01000004.1"/>
</dbReference>
<reference evidence="3 4" key="1">
    <citation type="submission" date="2018-12" db="EMBL/GenBank/DDBJ databases">
        <title>Croceicoccus ponticola sp. nov., a lipolytic bacterium isolated from seawater.</title>
        <authorList>
            <person name="Yoon J.-H."/>
        </authorList>
    </citation>
    <scope>NUCLEOTIDE SEQUENCE [LARGE SCALE GENOMIC DNA]</scope>
    <source>
        <strain evidence="3 4">GM-16</strain>
    </source>
</reference>
<evidence type="ECO:0000256" key="2">
    <source>
        <dbReference type="RuleBase" id="RU000461"/>
    </source>
</evidence>
<name>A0A437GYJ1_9SPHN</name>
<dbReference type="AlphaFoldDB" id="A0A437GYJ1"/>
<dbReference type="InterPro" id="IPR036396">
    <property type="entry name" value="Cyt_P450_sf"/>
</dbReference>
<evidence type="ECO:0000313" key="3">
    <source>
        <dbReference type="EMBL" id="RVQ66546.1"/>
    </source>
</evidence>
<dbReference type="PRINTS" id="PR00359">
    <property type="entry name" value="BP450"/>
</dbReference>
<keyword evidence="2" id="KW-0408">Iron</keyword>
<dbReference type="InterPro" id="IPR001128">
    <property type="entry name" value="Cyt_P450"/>
</dbReference>
<comment type="similarity">
    <text evidence="1 2">Belongs to the cytochrome P450 family.</text>
</comment>
<protein>
    <submittedName>
        <fullName evidence="3">Cytochrome P450</fullName>
    </submittedName>
</protein>
<keyword evidence="2" id="KW-0503">Monooxygenase</keyword>
<organism evidence="3 4">
    <name type="scientific">Croceicoccus ponticola</name>
    <dbReference type="NCBI Taxonomy" id="2217664"/>
    <lineage>
        <taxon>Bacteria</taxon>
        <taxon>Pseudomonadati</taxon>
        <taxon>Pseudomonadota</taxon>
        <taxon>Alphaproteobacteria</taxon>
        <taxon>Sphingomonadales</taxon>
        <taxon>Erythrobacteraceae</taxon>
        <taxon>Croceicoccus</taxon>
    </lineage>
</organism>
<sequence>MASMIDTQVPPHVDPQRIVDVDIYAPEGQAEDYHRAWAALQAANPEIVWTPRNEGHWIALGGEALAEVQSDWKRFSNRVIVIPKSVGELHELIPTTIDPPQHRPYRKLLNDSLKPSEVRGMKPSIRKVAIDLIESFRASGRCNFTEQFARIFPVHVFLALVDVPKSDAEKIRYWALCMTRPDMDMTFEDAKAAFYEYVSPLVHERTANPGTDMISNLLTAGVTEADGTNRPLTHDEALALITQLLIAGVDTVVNFLGYAMLELARLPDLRRTLAEQPGGIIAATNELFRRFGIVTIGREVREDMEFRGVAMKAGDMVAMPTAIHGIDPAQNECPFAIDPARRRAPHSTFGSGPHMCPGQELARAEVAITIEEWLARIPEFRVAPDSDLTNDGGIVASIRRLTLEWDV</sequence>
<evidence type="ECO:0000256" key="1">
    <source>
        <dbReference type="ARBA" id="ARBA00010617"/>
    </source>
</evidence>
<dbReference type="OrthoDB" id="5522954at2"/>
<comment type="caution">
    <text evidence="3">The sequence shown here is derived from an EMBL/GenBank/DDBJ whole genome shotgun (WGS) entry which is preliminary data.</text>
</comment>
<dbReference type="GO" id="GO:0004497">
    <property type="term" value="F:monooxygenase activity"/>
    <property type="evidence" value="ECO:0007669"/>
    <property type="project" value="UniProtKB-KW"/>
</dbReference>
<keyword evidence="4" id="KW-1185">Reference proteome</keyword>